<dbReference type="InterPro" id="IPR040054">
    <property type="entry name" value="MRPS18B"/>
</dbReference>
<dbReference type="Gene3D" id="4.10.640.10">
    <property type="entry name" value="Ribosomal protein S18"/>
    <property type="match status" value="1"/>
</dbReference>
<dbReference type="Pfam" id="PF01084">
    <property type="entry name" value="Ribosomal_S18"/>
    <property type="match status" value="1"/>
</dbReference>
<accession>A0A151K1Q8</accession>
<keyword evidence="13" id="KW-1185">Reference proteome</keyword>
<evidence type="ECO:0000256" key="9">
    <source>
        <dbReference type="ARBA" id="ARBA00035130"/>
    </source>
</evidence>
<dbReference type="AlphaFoldDB" id="A0A151K1Q8"/>
<evidence type="ECO:0000256" key="8">
    <source>
        <dbReference type="ARBA" id="ARBA00032055"/>
    </source>
</evidence>
<dbReference type="EMBL" id="LKEW01001133">
    <property type="protein sequence ID" value="KYN45482.1"/>
    <property type="molecule type" value="Genomic_DNA"/>
</dbReference>
<name>A0A151K1Q8_9HYME</name>
<dbReference type="InterPro" id="IPR036870">
    <property type="entry name" value="Ribosomal_bS18_sf"/>
</dbReference>
<evidence type="ECO:0000256" key="2">
    <source>
        <dbReference type="ARBA" id="ARBA00006136"/>
    </source>
</evidence>
<dbReference type="SUPFAM" id="SSF46911">
    <property type="entry name" value="Ribosomal protein S18"/>
    <property type="match status" value="1"/>
</dbReference>
<evidence type="ECO:0000256" key="3">
    <source>
        <dbReference type="ARBA" id="ARBA00022553"/>
    </source>
</evidence>
<dbReference type="GO" id="GO:0003735">
    <property type="term" value="F:structural constituent of ribosome"/>
    <property type="evidence" value="ECO:0007669"/>
    <property type="project" value="InterPro"/>
</dbReference>
<dbReference type="GO" id="GO:0005763">
    <property type="term" value="C:mitochondrial small ribosomal subunit"/>
    <property type="evidence" value="ECO:0007669"/>
    <property type="project" value="UniProtKB-ARBA"/>
</dbReference>
<evidence type="ECO:0000313" key="11">
    <source>
        <dbReference type="EMBL" id="KYM85171.1"/>
    </source>
</evidence>
<evidence type="ECO:0000256" key="5">
    <source>
        <dbReference type="ARBA" id="ARBA00022980"/>
    </source>
</evidence>
<gene>
    <name evidence="12" type="ORF">ALC53_00040</name>
    <name evidence="11" type="ORF">ALC53_04960</name>
</gene>
<reference evidence="12 13" key="1">
    <citation type="submission" date="2015-09" db="EMBL/GenBank/DDBJ databases">
        <title>Atta colombica WGS genome.</title>
        <authorList>
            <person name="Nygaard S."/>
            <person name="Hu H."/>
            <person name="Boomsma J."/>
            <person name="Zhang G."/>
        </authorList>
    </citation>
    <scope>NUCLEOTIDE SEQUENCE [LARGE SCALE GENOMIC DNA]</scope>
    <source>
        <strain evidence="12">Treedump-2</strain>
        <tissue evidence="12">Whole body</tissue>
    </source>
</reference>
<keyword evidence="5 12" id="KW-0689">Ribosomal protein</keyword>
<dbReference type="Proteomes" id="UP000078540">
    <property type="component" value="Unassembled WGS sequence"/>
</dbReference>
<proteinExistence type="inferred from homology"/>
<evidence type="ECO:0000256" key="6">
    <source>
        <dbReference type="ARBA" id="ARBA00023128"/>
    </source>
</evidence>
<keyword evidence="3" id="KW-0597">Phosphoprotein</keyword>
<sequence length="193" mass="22101">MSILNTLHRAGTLLRANLIGKLDPARAITFSLTCCSKEENTTESDSSAVKTPKVARIPIVSVETSIKYMNSDAYKQTYGDDPVWKIYRRNFKGQIPPKKTRKTCIRYGQISTGSPCPICRDEYLVLDHRNVKLLEQFINKYNGSVLSYSQTNICQRRHKQLLVALTKAKDYGTITFDLPIRQYDYSEWNPLNN</sequence>
<keyword evidence="6" id="KW-0496">Mitochondrion</keyword>
<dbReference type="EMBL" id="KQ976455">
    <property type="protein sequence ID" value="KYM85171.1"/>
    <property type="molecule type" value="Genomic_DNA"/>
</dbReference>
<organism evidence="12 13">
    <name type="scientific">Atta colombica</name>
    <dbReference type="NCBI Taxonomy" id="520822"/>
    <lineage>
        <taxon>Eukaryota</taxon>
        <taxon>Metazoa</taxon>
        <taxon>Ecdysozoa</taxon>
        <taxon>Arthropoda</taxon>
        <taxon>Hexapoda</taxon>
        <taxon>Insecta</taxon>
        <taxon>Pterygota</taxon>
        <taxon>Neoptera</taxon>
        <taxon>Endopterygota</taxon>
        <taxon>Hymenoptera</taxon>
        <taxon>Apocrita</taxon>
        <taxon>Aculeata</taxon>
        <taxon>Formicoidea</taxon>
        <taxon>Formicidae</taxon>
        <taxon>Myrmicinae</taxon>
        <taxon>Atta</taxon>
    </lineage>
</organism>
<dbReference type="OrthoDB" id="21463at2759"/>
<comment type="similarity">
    <text evidence="2">Belongs to the bacterial ribosomal protein bS18 family. Mitochondrion-specific ribosomal protein mS40 subfamily.</text>
</comment>
<evidence type="ECO:0000313" key="12">
    <source>
        <dbReference type="EMBL" id="KYN45482.1"/>
    </source>
</evidence>
<evidence type="ECO:0000256" key="1">
    <source>
        <dbReference type="ARBA" id="ARBA00004173"/>
    </source>
</evidence>
<keyword evidence="4" id="KW-0809">Transit peptide</keyword>
<evidence type="ECO:0000256" key="7">
    <source>
        <dbReference type="ARBA" id="ARBA00023274"/>
    </source>
</evidence>
<dbReference type="STRING" id="520822.A0A151K1Q8"/>
<protein>
    <recommendedName>
        <fullName evidence="9">Small ribosomal subunit protein mS40</fullName>
    </recommendedName>
    <alternativeName>
        <fullName evidence="8">28S ribosomal protein S18-2, mitochondrial</fullName>
    </alternativeName>
    <alternativeName>
        <fullName evidence="10">28S ribosomal protein S18b, mitochondrial</fullName>
    </alternativeName>
</protein>
<dbReference type="KEGG" id="acoc:108684037"/>
<evidence type="ECO:0000313" key="13">
    <source>
        <dbReference type="Proteomes" id="UP000078540"/>
    </source>
</evidence>
<dbReference type="FunFam" id="4.10.640.10:FF:000008">
    <property type="entry name" value="28S ribosomal protein S18b, mitochondrial"/>
    <property type="match status" value="1"/>
</dbReference>
<keyword evidence="7" id="KW-0687">Ribonucleoprotein</keyword>
<dbReference type="PANTHER" id="PTHR13329:SF2">
    <property type="entry name" value="SMALL RIBOSOMAL SUBUNIT PROTEIN MS40"/>
    <property type="match status" value="1"/>
</dbReference>
<dbReference type="GO" id="GO:0032543">
    <property type="term" value="P:mitochondrial translation"/>
    <property type="evidence" value="ECO:0007669"/>
    <property type="project" value="InterPro"/>
</dbReference>
<comment type="subcellular location">
    <subcellularLocation>
        <location evidence="1">Mitochondrion</location>
    </subcellularLocation>
</comment>
<dbReference type="PANTHER" id="PTHR13329">
    <property type="entry name" value="MITOCHONDRIAL RIBOSOMAL PROTEIN S18B"/>
    <property type="match status" value="1"/>
</dbReference>
<evidence type="ECO:0000256" key="4">
    <source>
        <dbReference type="ARBA" id="ARBA00022946"/>
    </source>
</evidence>
<dbReference type="KEGG" id="acoc:108685601"/>
<evidence type="ECO:0000256" key="10">
    <source>
        <dbReference type="ARBA" id="ARBA00035515"/>
    </source>
</evidence>
<dbReference type="InterPro" id="IPR001648">
    <property type="entry name" value="Ribosomal_bS18"/>
</dbReference>